<evidence type="ECO:0000256" key="1">
    <source>
        <dbReference type="ARBA" id="ARBA00006540"/>
    </source>
</evidence>
<dbReference type="InterPro" id="IPR000597">
    <property type="entry name" value="Ribosomal_uL3"/>
</dbReference>
<evidence type="ECO:0000256" key="3">
    <source>
        <dbReference type="ARBA" id="ARBA00022884"/>
    </source>
</evidence>
<gene>
    <name evidence="7" type="primary">rplC</name>
    <name evidence="9" type="ORF">A3A39_03425</name>
</gene>
<dbReference type="Proteomes" id="UP000177372">
    <property type="component" value="Unassembled WGS sequence"/>
</dbReference>
<organism evidence="9 10">
    <name type="scientific">Candidatus Kaiserbacteria bacterium RIFCSPLOWO2_01_FULL_54_13</name>
    <dbReference type="NCBI Taxonomy" id="1798512"/>
    <lineage>
        <taxon>Bacteria</taxon>
        <taxon>Candidatus Kaiseribacteriota</taxon>
    </lineage>
</organism>
<comment type="function">
    <text evidence="7">One of the primary rRNA binding proteins, it binds directly near the 3'-end of the 23S rRNA, where it nucleates assembly of the 50S subunit.</text>
</comment>
<dbReference type="GO" id="GO:0003735">
    <property type="term" value="F:structural constituent of ribosome"/>
    <property type="evidence" value="ECO:0007669"/>
    <property type="project" value="UniProtKB-UniRule"/>
</dbReference>
<dbReference type="GO" id="GO:0019843">
    <property type="term" value="F:rRNA binding"/>
    <property type="evidence" value="ECO:0007669"/>
    <property type="project" value="UniProtKB-UniRule"/>
</dbReference>
<protein>
    <recommendedName>
        <fullName evidence="6 7">Large ribosomal subunit protein uL3</fullName>
    </recommendedName>
</protein>
<keyword evidence="2 7" id="KW-0699">rRNA-binding</keyword>
<evidence type="ECO:0000313" key="9">
    <source>
        <dbReference type="EMBL" id="OGG80294.1"/>
    </source>
</evidence>
<keyword evidence="4 7" id="KW-0689">Ribosomal protein</keyword>
<comment type="caution">
    <text evidence="9">The sequence shown here is derived from an EMBL/GenBank/DDBJ whole genome shotgun (WGS) entry which is preliminary data.</text>
</comment>
<dbReference type="Gene3D" id="3.30.160.810">
    <property type="match status" value="1"/>
</dbReference>
<evidence type="ECO:0000256" key="8">
    <source>
        <dbReference type="SAM" id="MobiDB-lite"/>
    </source>
</evidence>
<evidence type="ECO:0000256" key="2">
    <source>
        <dbReference type="ARBA" id="ARBA00022730"/>
    </source>
</evidence>
<dbReference type="NCBIfam" id="TIGR03625">
    <property type="entry name" value="L3_bact"/>
    <property type="match status" value="1"/>
</dbReference>
<dbReference type="InterPro" id="IPR019927">
    <property type="entry name" value="Ribosomal_uL3_bac/org-type"/>
</dbReference>
<dbReference type="PANTHER" id="PTHR11229">
    <property type="entry name" value="50S RIBOSOMAL PROTEIN L3"/>
    <property type="match status" value="1"/>
</dbReference>
<keyword evidence="3 7" id="KW-0694">RNA-binding</keyword>
<dbReference type="Pfam" id="PF00297">
    <property type="entry name" value="Ribosomal_L3"/>
    <property type="match status" value="1"/>
</dbReference>
<dbReference type="GO" id="GO:0006412">
    <property type="term" value="P:translation"/>
    <property type="evidence" value="ECO:0007669"/>
    <property type="project" value="UniProtKB-UniRule"/>
</dbReference>
<reference evidence="9 10" key="1">
    <citation type="journal article" date="2016" name="Nat. Commun.">
        <title>Thousands of microbial genomes shed light on interconnected biogeochemical processes in an aquifer system.</title>
        <authorList>
            <person name="Anantharaman K."/>
            <person name="Brown C.T."/>
            <person name="Hug L.A."/>
            <person name="Sharon I."/>
            <person name="Castelle C.J."/>
            <person name="Probst A.J."/>
            <person name="Thomas B.C."/>
            <person name="Singh A."/>
            <person name="Wilkins M.J."/>
            <person name="Karaoz U."/>
            <person name="Brodie E.L."/>
            <person name="Williams K.H."/>
            <person name="Hubbard S.S."/>
            <person name="Banfield J.F."/>
        </authorList>
    </citation>
    <scope>NUCLEOTIDE SEQUENCE [LARGE SCALE GENOMIC DNA]</scope>
</reference>
<name>A0A1F6F375_9BACT</name>
<dbReference type="Gene3D" id="2.40.30.10">
    <property type="entry name" value="Translation factors"/>
    <property type="match status" value="1"/>
</dbReference>
<dbReference type="HAMAP" id="MF_01325_B">
    <property type="entry name" value="Ribosomal_uL3_B"/>
    <property type="match status" value="1"/>
</dbReference>
<dbReference type="SUPFAM" id="SSF50447">
    <property type="entry name" value="Translation proteins"/>
    <property type="match status" value="1"/>
</dbReference>
<feature type="region of interest" description="Disordered" evidence="8">
    <location>
        <begin position="129"/>
        <end position="160"/>
    </location>
</feature>
<evidence type="ECO:0000313" key="10">
    <source>
        <dbReference type="Proteomes" id="UP000177372"/>
    </source>
</evidence>
<evidence type="ECO:0000256" key="6">
    <source>
        <dbReference type="ARBA" id="ARBA00035243"/>
    </source>
</evidence>
<evidence type="ECO:0000256" key="4">
    <source>
        <dbReference type="ARBA" id="ARBA00022980"/>
    </source>
</evidence>
<dbReference type="PANTHER" id="PTHR11229:SF16">
    <property type="entry name" value="LARGE RIBOSOMAL SUBUNIT PROTEIN UL3C"/>
    <property type="match status" value="1"/>
</dbReference>
<dbReference type="AlphaFoldDB" id="A0A1F6F375"/>
<sequence>MKFMLGTKGRMTQVFDEGGVVHAATIVSAGPLTVTQVKNPEKDGYSAVQVGFVAMKESRVKKPQQGKPFKYAREFSLSDTESGKLPARQSLGAGVEAGSSIDVSVFAPGDIVAVSAVSKGKGFQGVVKRHGFHGGPRSHGQKDKERAPGSIGGGGRAGGRVVKGMRMAGRMGGSRITVKNLKVLQVDATTNTLLISGAIPGRPGTLVEIRSEKAETRNTHKN</sequence>
<comment type="subunit">
    <text evidence="7">Part of the 50S ribosomal subunit. Forms a cluster with proteins L14 and L19.</text>
</comment>
<accession>A0A1F6F375</accession>
<comment type="similarity">
    <text evidence="1 7">Belongs to the universal ribosomal protein uL3 family.</text>
</comment>
<proteinExistence type="inferred from homology"/>
<dbReference type="GO" id="GO:0022625">
    <property type="term" value="C:cytosolic large ribosomal subunit"/>
    <property type="evidence" value="ECO:0007669"/>
    <property type="project" value="TreeGrafter"/>
</dbReference>
<dbReference type="InterPro" id="IPR009000">
    <property type="entry name" value="Transl_B-barrel_sf"/>
</dbReference>
<keyword evidence="5 7" id="KW-0687">Ribonucleoprotein</keyword>
<dbReference type="EMBL" id="MFLZ01000010">
    <property type="protein sequence ID" value="OGG80294.1"/>
    <property type="molecule type" value="Genomic_DNA"/>
</dbReference>
<evidence type="ECO:0000256" key="5">
    <source>
        <dbReference type="ARBA" id="ARBA00023274"/>
    </source>
</evidence>
<dbReference type="FunFam" id="2.40.30.10:FF:000004">
    <property type="entry name" value="50S ribosomal protein L3"/>
    <property type="match status" value="1"/>
</dbReference>
<dbReference type="STRING" id="1798512.A3A39_03425"/>
<evidence type="ECO:0000256" key="7">
    <source>
        <dbReference type="HAMAP-Rule" id="MF_01325"/>
    </source>
</evidence>